<evidence type="ECO:0000256" key="10">
    <source>
        <dbReference type="NCBIfam" id="TIGR00036"/>
    </source>
</evidence>
<feature type="domain" description="Dihydrodipicolinate reductase N-terminal" evidence="11">
    <location>
        <begin position="1"/>
        <end position="103"/>
    </location>
</feature>
<reference evidence="13 14" key="1">
    <citation type="submission" date="2018-08" db="EMBL/GenBank/DDBJ databases">
        <title>A genome reference for cultivated species of the human gut microbiota.</title>
        <authorList>
            <person name="Zou Y."/>
            <person name="Xue W."/>
            <person name="Luo G."/>
        </authorList>
    </citation>
    <scope>NUCLEOTIDE SEQUENCE [LARGE SCALE GENOMIC DNA]</scope>
    <source>
        <strain evidence="13 14">AM07-24</strain>
    </source>
</reference>
<dbReference type="Gene3D" id="3.40.50.720">
    <property type="entry name" value="NAD(P)-binding Rossmann-like Domain"/>
    <property type="match status" value="1"/>
</dbReference>
<feature type="active site" description="Proton donor/acceptor" evidence="9">
    <location>
        <position position="133"/>
    </location>
</feature>
<dbReference type="InterPro" id="IPR023940">
    <property type="entry name" value="DHDPR_bac"/>
</dbReference>
<dbReference type="STRING" id="1776384.GCA_900086585_03271"/>
<dbReference type="GO" id="GO:0016726">
    <property type="term" value="F:oxidoreductase activity, acting on CH or CH2 groups, NAD or NADP as acceptor"/>
    <property type="evidence" value="ECO:0007669"/>
    <property type="project" value="UniProtKB-UniRule"/>
</dbReference>
<keyword evidence="7 9" id="KW-0520">NAD</keyword>
<dbReference type="GO" id="GO:0050661">
    <property type="term" value="F:NADP binding"/>
    <property type="evidence" value="ECO:0007669"/>
    <property type="project" value="UniProtKB-UniRule"/>
</dbReference>
<comment type="similarity">
    <text evidence="1 9">Belongs to the DapB family.</text>
</comment>
<dbReference type="PANTHER" id="PTHR20836">
    <property type="entry name" value="DIHYDRODIPICOLINATE REDUCTASE"/>
    <property type="match status" value="1"/>
</dbReference>
<dbReference type="EMBL" id="QRMS01000001">
    <property type="protein sequence ID" value="RHJ89906.1"/>
    <property type="molecule type" value="Genomic_DNA"/>
</dbReference>
<dbReference type="NCBIfam" id="TIGR00036">
    <property type="entry name" value="dapB"/>
    <property type="match status" value="1"/>
</dbReference>
<keyword evidence="4 9" id="KW-0521">NADP</keyword>
<feature type="binding site" evidence="9">
    <location>
        <begin position="143"/>
        <end position="144"/>
    </location>
    <ligand>
        <name>(S)-2,3,4,5-tetrahydrodipicolinate</name>
        <dbReference type="ChEBI" id="CHEBI:16845"/>
    </ligand>
</feature>
<comment type="catalytic activity">
    <reaction evidence="9">
        <text>(S)-2,3,4,5-tetrahydrodipicolinate + NADP(+) + H2O = (2S,4S)-4-hydroxy-2,3,4,5-tetrahydrodipicolinate + NADPH + H(+)</text>
        <dbReference type="Rhea" id="RHEA:35331"/>
        <dbReference type="ChEBI" id="CHEBI:15377"/>
        <dbReference type="ChEBI" id="CHEBI:15378"/>
        <dbReference type="ChEBI" id="CHEBI:16845"/>
        <dbReference type="ChEBI" id="CHEBI:57783"/>
        <dbReference type="ChEBI" id="CHEBI:58349"/>
        <dbReference type="ChEBI" id="CHEBI:67139"/>
        <dbReference type="EC" id="1.17.1.8"/>
    </reaction>
</comment>
<keyword evidence="3 9" id="KW-0028">Amino-acid biosynthesis</keyword>
<feature type="active site" description="Proton donor" evidence="9">
    <location>
        <position position="137"/>
    </location>
</feature>
<feature type="binding site" evidence="9">
    <location>
        <begin position="100"/>
        <end position="103"/>
    </location>
    <ligand>
        <name>NAD(+)</name>
        <dbReference type="ChEBI" id="CHEBI:57540"/>
    </ligand>
</feature>
<dbReference type="PROSITE" id="PS01298">
    <property type="entry name" value="DAPB"/>
    <property type="match status" value="1"/>
</dbReference>
<organism evidence="13 14">
    <name type="scientific">Emergencia timonensis</name>
    <dbReference type="NCBI Taxonomy" id="1776384"/>
    <lineage>
        <taxon>Bacteria</taxon>
        <taxon>Bacillati</taxon>
        <taxon>Bacillota</taxon>
        <taxon>Clostridia</taxon>
        <taxon>Peptostreptococcales</taxon>
        <taxon>Anaerovoracaceae</taxon>
        <taxon>Emergencia</taxon>
    </lineage>
</organism>
<dbReference type="GO" id="GO:0051287">
    <property type="term" value="F:NAD binding"/>
    <property type="evidence" value="ECO:0007669"/>
    <property type="project" value="UniProtKB-UniRule"/>
</dbReference>
<feature type="domain" description="Dihydrodipicolinate reductase C-terminal" evidence="12">
    <location>
        <begin position="106"/>
        <end position="235"/>
    </location>
</feature>
<dbReference type="OrthoDB" id="9790352at2"/>
<gene>
    <name evidence="9 13" type="primary">dapB</name>
    <name evidence="13" type="ORF">DW099_04915</name>
</gene>
<dbReference type="FunFam" id="3.30.360.10:FF:000009">
    <property type="entry name" value="4-hydroxy-tetrahydrodipicolinate reductase"/>
    <property type="match status" value="1"/>
</dbReference>
<evidence type="ECO:0000256" key="8">
    <source>
        <dbReference type="ARBA" id="ARBA00023154"/>
    </source>
</evidence>
<evidence type="ECO:0000256" key="6">
    <source>
        <dbReference type="ARBA" id="ARBA00023002"/>
    </source>
</evidence>
<feature type="binding site" evidence="9">
    <location>
        <begin position="76"/>
        <end position="78"/>
    </location>
    <ligand>
        <name>NAD(+)</name>
        <dbReference type="ChEBI" id="CHEBI:57540"/>
    </ligand>
</feature>
<dbReference type="EC" id="1.17.1.8" evidence="9 10"/>
<dbReference type="InterPro" id="IPR022664">
    <property type="entry name" value="DapB_N_CS"/>
</dbReference>
<comment type="caution">
    <text evidence="9">Was originally thought to be a dihydrodipicolinate reductase (DHDPR), catalyzing the conversion of dihydrodipicolinate to tetrahydrodipicolinate. However, it was shown in E.coli that the substrate of the enzymatic reaction is not dihydrodipicolinate (DHDP) but in fact (2S,4S)-4-hydroxy-2,3,4,5-tetrahydrodipicolinic acid (HTPA), the product released by the DapA-catalyzed reaction.</text>
</comment>
<dbReference type="SUPFAM" id="SSF51735">
    <property type="entry name" value="NAD(P)-binding Rossmann-fold domains"/>
    <property type="match status" value="1"/>
</dbReference>
<dbReference type="InterPro" id="IPR000846">
    <property type="entry name" value="DapB_N"/>
</dbReference>
<dbReference type="UniPathway" id="UPA00034">
    <property type="reaction ID" value="UER00018"/>
</dbReference>
<feature type="binding site" evidence="9">
    <location>
        <position position="134"/>
    </location>
    <ligand>
        <name>(S)-2,3,4,5-tetrahydrodipicolinate</name>
        <dbReference type="ChEBI" id="CHEBI:16845"/>
    </ligand>
</feature>
<keyword evidence="8 9" id="KW-0457">Lysine biosynthesis</keyword>
<dbReference type="AlphaFoldDB" id="A0A415E7Y9"/>
<comment type="pathway">
    <text evidence="9">Amino-acid biosynthesis; L-lysine biosynthesis via DAP pathway; (S)-tetrahydrodipicolinate from L-aspartate: step 4/4.</text>
</comment>
<comment type="subunit">
    <text evidence="9">Homotetramer.</text>
</comment>
<comment type="caution">
    <text evidence="13">The sequence shown here is derived from an EMBL/GenBank/DDBJ whole genome shotgun (WGS) entry which is preliminary data.</text>
</comment>
<name>A0A415E7Y9_9FIRM</name>
<dbReference type="Proteomes" id="UP000284841">
    <property type="component" value="Unassembled WGS sequence"/>
</dbReference>
<dbReference type="PIRSF" id="PIRSF000161">
    <property type="entry name" value="DHPR"/>
    <property type="match status" value="1"/>
</dbReference>
<dbReference type="CDD" id="cd02274">
    <property type="entry name" value="DHDPR_N"/>
    <property type="match status" value="1"/>
</dbReference>
<evidence type="ECO:0000313" key="13">
    <source>
        <dbReference type="EMBL" id="RHJ89906.1"/>
    </source>
</evidence>
<keyword evidence="14" id="KW-1185">Reference proteome</keyword>
<dbReference type="Gene3D" id="3.30.360.10">
    <property type="entry name" value="Dihydrodipicolinate Reductase, domain 2"/>
    <property type="match status" value="1"/>
</dbReference>
<dbReference type="InterPro" id="IPR036291">
    <property type="entry name" value="NAD(P)-bd_dom_sf"/>
</dbReference>
<evidence type="ECO:0000256" key="3">
    <source>
        <dbReference type="ARBA" id="ARBA00022605"/>
    </source>
</evidence>
<protein>
    <recommendedName>
        <fullName evidence="9 10">4-hydroxy-tetrahydrodipicolinate reductase</fullName>
        <shortName evidence="9">HTPA reductase</shortName>
        <ecNumber evidence="9 10">1.17.1.8</ecNumber>
    </recommendedName>
</protein>
<evidence type="ECO:0000259" key="11">
    <source>
        <dbReference type="Pfam" id="PF01113"/>
    </source>
</evidence>
<feature type="binding site" evidence="9">
    <location>
        <position position="37"/>
    </location>
    <ligand>
        <name>NAD(+)</name>
        <dbReference type="ChEBI" id="CHEBI:57540"/>
    </ligand>
</feature>
<dbReference type="HAMAP" id="MF_00102">
    <property type="entry name" value="DapB"/>
    <property type="match status" value="1"/>
</dbReference>
<dbReference type="GO" id="GO:0019877">
    <property type="term" value="P:diaminopimelate biosynthetic process"/>
    <property type="evidence" value="ECO:0007669"/>
    <property type="project" value="UniProtKB-UniRule"/>
</dbReference>
<comment type="subcellular location">
    <subcellularLocation>
        <location evidence="9">Cytoplasm</location>
    </subcellularLocation>
</comment>
<comment type="catalytic activity">
    <reaction evidence="9">
        <text>(S)-2,3,4,5-tetrahydrodipicolinate + NAD(+) + H2O = (2S,4S)-4-hydroxy-2,3,4,5-tetrahydrodipicolinate + NADH + H(+)</text>
        <dbReference type="Rhea" id="RHEA:35323"/>
        <dbReference type="ChEBI" id="CHEBI:15377"/>
        <dbReference type="ChEBI" id="CHEBI:15378"/>
        <dbReference type="ChEBI" id="CHEBI:16845"/>
        <dbReference type="ChEBI" id="CHEBI:57540"/>
        <dbReference type="ChEBI" id="CHEBI:57945"/>
        <dbReference type="ChEBI" id="CHEBI:67139"/>
        <dbReference type="EC" id="1.17.1.8"/>
    </reaction>
</comment>
<sequence length="237" mass="26404">MNIAIVGSGTMGRIVRDMALQNPGIEKVCNIEPALGETLWDVDQPDIVIDFSHPDALDGICSYIAAKQGHVGIVFATTGFSEEDEEKIRKLAEKAPVIRSYNFSYGINSLKRIINFTAPLLKDCSDIEIVEKHHNQKADSPSGTALMLADVCDPYHERERKCGRKGEEKRKNEIGIHSVRGGTIFGEHTVIFALKDEVIEIKHTAFSKKIFAKGALEAALWLKEKKPGFYPIEDVFY</sequence>
<dbReference type="PANTHER" id="PTHR20836:SF7">
    <property type="entry name" value="4-HYDROXY-TETRAHYDRODIPICOLINATE REDUCTASE"/>
    <property type="match status" value="1"/>
</dbReference>
<evidence type="ECO:0000256" key="7">
    <source>
        <dbReference type="ARBA" id="ARBA00023027"/>
    </source>
</evidence>
<evidence type="ECO:0000256" key="2">
    <source>
        <dbReference type="ARBA" id="ARBA00022490"/>
    </source>
</evidence>
<evidence type="ECO:0000256" key="5">
    <source>
        <dbReference type="ARBA" id="ARBA00022915"/>
    </source>
</evidence>
<dbReference type="GO" id="GO:0009089">
    <property type="term" value="P:lysine biosynthetic process via diaminopimelate"/>
    <property type="evidence" value="ECO:0007669"/>
    <property type="project" value="UniProtKB-UniRule"/>
</dbReference>
<dbReference type="GO" id="GO:0005829">
    <property type="term" value="C:cytosol"/>
    <property type="evidence" value="ECO:0007669"/>
    <property type="project" value="TreeGrafter"/>
</dbReference>
<comment type="caution">
    <text evidence="9">Lacks conserved residue(s) required for the propagation of feature annotation.</text>
</comment>
<evidence type="ECO:0000259" key="12">
    <source>
        <dbReference type="Pfam" id="PF05173"/>
    </source>
</evidence>
<keyword evidence="2 9" id="KW-0963">Cytoplasm</keyword>
<dbReference type="Pfam" id="PF01113">
    <property type="entry name" value="DapB_N"/>
    <property type="match status" value="1"/>
</dbReference>
<comment type="function">
    <text evidence="9">Catalyzes the conversion of 4-hydroxy-tetrahydrodipicolinate (HTPA) to tetrahydrodipicolinate.</text>
</comment>
<evidence type="ECO:0000256" key="1">
    <source>
        <dbReference type="ARBA" id="ARBA00006642"/>
    </source>
</evidence>
<keyword evidence="5 9" id="KW-0220">Diaminopimelate biosynthesis</keyword>
<evidence type="ECO:0000256" key="9">
    <source>
        <dbReference type="HAMAP-Rule" id="MF_00102"/>
    </source>
</evidence>
<proteinExistence type="inferred from homology"/>
<dbReference type="RefSeq" id="WP_067540936.1">
    <property type="nucleotide sequence ID" value="NZ_AP025567.1"/>
</dbReference>
<dbReference type="InterPro" id="IPR022663">
    <property type="entry name" value="DapB_C"/>
</dbReference>
<dbReference type="GeneID" id="83005577"/>
<dbReference type="GO" id="GO:0008839">
    <property type="term" value="F:4-hydroxy-tetrahydrodipicolinate reductase"/>
    <property type="evidence" value="ECO:0007669"/>
    <property type="project" value="UniProtKB-UniRule"/>
</dbReference>
<dbReference type="Pfam" id="PF05173">
    <property type="entry name" value="DapB_C"/>
    <property type="match status" value="1"/>
</dbReference>
<accession>A0A415E7Y9</accession>
<evidence type="ECO:0000313" key="14">
    <source>
        <dbReference type="Proteomes" id="UP000284841"/>
    </source>
</evidence>
<evidence type="ECO:0000256" key="4">
    <source>
        <dbReference type="ARBA" id="ARBA00022857"/>
    </source>
</evidence>
<dbReference type="SUPFAM" id="SSF55347">
    <property type="entry name" value="Glyceraldehyde-3-phosphate dehydrogenase-like, C-terminal domain"/>
    <property type="match status" value="1"/>
</dbReference>
<keyword evidence="6 9" id="KW-0560">Oxidoreductase</keyword>